<proteinExistence type="inferred from homology"/>
<evidence type="ECO:0000256" key="3">
    <source>
        <dbReference type="RuleBase" id="RU365026"/>
    </source>
</evidence>
<reference evidence="6 7" key="1">
    <citation type="submission" date="2018-09" db="EMBL/GenBank/DDBJ databases">
        <title>A high-quality reference genome of wild soybean provides a powerful tool to mine soybean genomes.</title>
        <authorList>
            <person name="Xie M."/>
            <person name="Chung C.Y.L."/>
            <person name="Li M.-W."/>
            <person name="Wong F.-L."/>
            <person name="Chan T.-F."/>
            <person name="Lam H.-M."/>
        </authorList>
    </citation>
    <scope>NUCLEOTIDE SEQUENCE [LARGE SCALE GENOMIC DNA]</scope>
    <source>
        <strain evidence="7">cv. W05</strain>
        <tissue evidence="6">Hypocotyl of etiolated seedlings</tissue>
    </source>
</reference>
<dbReference type="GO" id="GO:0005546">
    <property type="term" value="F:phosphatidylinositol-4,5-bisphosphate binding"/>
    <property type="evidence" value="ECO:0007669"/>
    <property type="project" value="InterPro"/>
</dbReference>
<dbReference type="GO" id="GO:0006887">
    <property type="term" value="P:exocytosis"/>
    <property type="evidence" value="ECO:0007669"/>
    <property type="project" value="UniProtKB-KW"/>
</dbReference>
<dbReference type="Proteomes" id="UP000289340">
    <property type="component" value="Chromosome 14"/>
</dbReference>
<keyword evidence="4" id="KW-0812">Transmembrane</keyword>
<feature type="transmembrane region" description="Helical" evidence="4">
    <location>
        <begin position="138"/>
        <end position="166"/>
    </location>
</feature>
<keyword evidence="3" id="KW-0268">Exocytosis</keyword>
<evidence type="ECO:0000313" key="6">
    <source>
        <dbReference type="EMBL" id="RZB69888.1"/>
    </source>
</evidence>
<dbReference type="PANTHER" id="PTHR12542:SF180">
    <property type="entry name" value="EXOCYST SUBUNIT EXO70 FAMILY PROTEIN"/>
    <property type="match status" value="1"/>
</dbReference>
<evidence type="ECO:0000313" key="7">
    <source>
        <dbReference type="Proteomes" id="UP000289340"/>
    </source>
</evidence>
<evidence type="ECO:0000256" key="1">
    <source>
        <dbReference type="ARBA" id="ARBA00006756"/>
    </source>
</evidence>
<dbReference type="SUPFAM" id="SSF74788">
    <property type="entry name" value="Cullin repeat-like"/>
    <property type="match status" value="2"/>
</dbReference>
<evidence type="ECO:0000256" key="2">
    <source>
        <dbReference type="ARBA" id="ARBA00022448"/>
    </source>
</evidence>
<dbReference type="Pfam" id="PF03081">
    <property type="entry name" value="Exo70_C"/>
    <property type="match status" value="2"/>
</dbReference>
<gene>
    <name evidence="6" type="ORF">D0Y65_039286</name>
</gene>
<organism evidence="6 7">
    <name type="scientific">Glycine soja</name>
    <name type="common">Wild soybean</name>
    <dbReference type="NCBI Taxonomy" id="3848"/>
    <lineage>
        <taxon>Eukaryota</taxon>
        <taxon>Viridiplantae</taxon>
        <taxon>Streptophyta</taxon>
        <taxon>Embryophyta</taxon>
        <taxon>Tracheophyta</taxon>
        <taxon>Spermatophyta</taxon>
        <taxon>Magnoliopsida</taxon>
        <taxon>eudicotyledons</taxon>
        <taxon>Gunneridae</taxon>
        <taxon>Pentapetalae</taxon>
        <taxon>rosids</taxon>
        <taxon>fabids</taxon>
        <taxon>Fabales</taxon>
        <taxon>Fabaceae</taxon>
        <taxon>Papilionoideae</taxon>
        <taxon>50 kb inversion clade</taxon>
        <taxon>NPAAA clade</taxon>
        <taxon>indigoferoid/millettioid clade</taxon>
        <taxon>Phaseoleae</taxon>
        <taxon>Glycine</taxon>
        <taxon>Glycine subgen. Soja</taxon>
    </lineage>
</organism>
<protein>
    <recommendedName>
        <fullName evidence="3">Exocyst subunit Exo70 family protein</fullName>
    </recommendedName>
</protein>
<dbReference type="InterPro" id="IPR004140">
    <property type="entry name" value="Exo70"/>
</dbReference>
<keyword evidence="3" id="KW-0653">Protein transport</keyword>
<comment type="caution">
    <text evidence="6">The sequence shown here is derived from an EMBL/GenBank/DDBJ whole genome shotgun (WGS) entry which is preliminary data.</text>
</comment>
<keyword evidence="7" id="KW-1185">Reference proteome</keyword>
<dbReference type="InterPro" id="IPR046364">
    <property type="entry name" value="Exo70_C"/>
</dbReference>
<accession>A0A445H894</accession>
<feature type="domain" description="Exocyst complex subunit Exo70 C-terminal" evidence="5">
    <location>
        <begin position="349"/>
        <end position="671"/>
    </location>
</feature>
<keyword evidence="4" id="KW-1133">Transmembrane helix</keyword>
<name>A0A445H894_GLYSO</name>
<feature type="domain" description="Exocyst complex subunit Exo70 C-terminal" evidence="5">
    <location>
        <begin position="700"/>
        <end position="792"/>
    </location>
</feature>
<keyword evidence="4" id="KW-0472">Membrane</keyword>
<comment type="function">
    <text evidence="3">Component of the exocyst complex.</text>
</comment>
<evidence type="ECO:0000259" key="5">
    <source>
        <dbReference type="Pfam" id="PF03081"/>
    </source>
</evidence>
<dbReference type="AlphaFoldDB" id="A0A445H894"/>
<dbReference type="InterPro" id="IPR016159">
    <property type="entry name" value="Cullin_repeat-like_dom_sf"/>
</dbReference>
<keyword evidence="2 3" id="KW-0813">Transport</keyword>
<feature type="transmembrane region" description="Helical" evidence="4">
    <location>
        <begin position="48"/>
        <end position="67"/>
    </location>
</feature>
<dbReference type="GO" id="GO:0000145">
    <property type="term" value="C:exocyst"/>
    <property type="evidence" value="ECO:0007669"/>
    <property type="project" value="InterPro"/>
</dbReference>
<dbReference type="EMBL" id="QZWG01000014">
    <property type="protein sequence ID" value="RZB69888.1"/>
    <property type="molecule type" value="Genomic_DNA"/>
</dbReference>
<sequence length="810" mass="93056">MTLLAIKMTRWLTQVAVWRFVGFVSTIVGLVCYGLSSSFNYLFGEWSLLKIFLYSGFSLFICLGNLFAKVCRPSTSTSLRFKAHSSFLVLTITSVYSYFADKAMNGKPDVYSLISCVSFAIMSFSLSRQTQCGFEVDLFYFFLGCLIVLLLKIKFALAVVGVGFSYSLIILRSSLDTALHHNLGAQVDQLASTTDTSAVVLFVDQLGRTDIDVAAVQDIVVEGQRDNAQRDNASMMQQLMACIEVLRQGNSNLTNMLLEHTKEYFDDKSELAGVDHNFVIDALPSGKINDLEETIKLMVDDGLEKECCDVYCNWRRESLEQCIINLLRLQGINIEEKLEQREFQYYILRWIKAVNVAHRILFPSERRLCDCIFSRFSSVAALCFNEVCRGALIQLLNFAEAVASGSPSEWRLSKILDMFETLRDLIPEFQSLFPESMVKEVMKVHDKLGEASRVIFMNMENVIFHIPETKVIAPADGRVHLMTKHVIRYLVFTSRAQKILEQILEQYPKFANEVAKSNSVSDQIDQVIKRLETELVTVSKNYDKPALRYFFLMNNWRCVELEAIKLRLNLGCFHKDTTKVQQNLELYQSSSWNMVLNFLKLENNELVEPNANAESLKGSLNLFNMHFKDICSTQSRWLAFDKQLSEKIIMSLQHILLPAYGNFIERLQDVLVIVRPDATDHPMLCCVMDYTEQNLEEFSKFADGTGTFSVSNQINRIIKRLGRDRAARSKYYKYPTLCHLFMMNNWKYIVRRATKLGINPDVLQKSATIVQQNLKNYQRSSWKMVLVFLKLEDDELVDTIYQRQPDQRAQ</sequence>
<evidence type="ECO:0000256" key="4">
    <source>
        <dbReference type="SAM" id="Phobius"/>
    </source>
</evidence>
<dbReference type="Gene3D" id="1.20.1280.170">
    <property type="entry name" value="Exocyst complex component Exo70"/>
    <property type="match status" value="2"/>
</dbReference>
<comment type="similarity">
    <text evidence="1 3">Belongs to the EXO70 family.</text>
</comment>
<dbReference type="GO" id="GO:0015031">
    <property type="term" value="P:protein transport"/>
    <property type="evidence" value="ECO:0007669"/>
    <property type="project" value="UniProtKB-KW"/>
</dbReference>
<feature type="transmembrane region" description="Helical" evidence="4">
    <location>
        <begin position="79"/>
        <end position="98"/>
    </location>
</feature>
<feature type="transmembrane region" description="Helical" evidence="4">
    <location>
        <begin position="16"/>
        <end position="36"/>
    </location>
</feature>
<feature type="transmembrane region" description="Helical" evidence="4">
    <location>
        <begin position="110"/>
        <end position="126"/>
    </location>
</feature>
<dbReference type="PANTHER" id="PTHR12542">
    <property type="entry name" value="EXOCYST COMPLEX PROTEIN EXO70"/>
    <property type="match status" value="1"/>
</dbReference>